<accession>A0A9N7UAL4</accession>
<evidence type="ECO:0000313" key="2">
    <source>
        <dbReference type="EMBL" id="CAB1427880.1"/>
    </source>
</evidence>
<name>A0A9N7UAL4_PLEPL</name>
<dbReference type="Proteomes" id="UP001153269">
    <property type="component" value="Unassembled WGS sequence"/>
</dbReference>
<sequence>MSLSGVRSAGWSPPPVSISLRAQPFSETTENHDEVSSSDEAMAEGSCFGLNLASQRERDTAKKKESLEEGKRLLGEDKISSPSGSEQGTYWTSLRGRKGISVTSEEL</sequence>
<evidence type="ECO:0000313" key="3">
    <source>
        <dbReference type="Proteomes" id="UP001153269"/>
    </source>
</evidence>
<organism evidence="2 3">
    <name type="scientific">Pleuronectes platessa</name>
    <name type="common">European plaice</name>
    <dbReference type="NCBI Taxonomy" id="8262"/>
    <lineage>
        <taxon>Eukaryota</taxon>
        <taxon>Metazoa</taxon>
        <taxon>Chordata</taxon>
        <taxon>Craniata</taxon>
        <taxon>Vertebrata</taxon>
        <taxon>Euteleostomi</taxon>
        <taxon>Actinopterygii</taxon>
        <taxon>Neopterygii</taxon>
        <taxon>Teleostei</taxon>
        <taxon>Neoteleostei</taxon>
        <taxon>Acanthomorphata</taxon>
        <taxon>Carangaria</taxon>
        <taxon>Pleuronectiformes</taxon>
        <taxon>Pleuronectoidei</taxon>
        <taxon>Pleuronectidae</taxon>
        <taxon>Pleuronectes</taxon>
    </lineage>
</organism>
<feature type="compositionally biased region" description="Basic and acidic residues" evidence="1">
    <location>
        <begin position="55"/>
        <end position="79"/>
    </location>
</feature>
<proteinExistence type="predicted"/>
<dbReference type="AlphaFoldDB" id="A0A9N7UAL4"/>
<feature type="region of interest" description="Disordered" evidence="1">
    <location>
        <begin position="1"/>
        <end position="107"/>
    </location>
</feature>
<keyword evidence="3" id="KW-1185">Reference proteome</keyword>
<protein>
    <submittedName>
        <fullName evidence="2">Uncharacterized protein</fullName>
    </submittedName>
</protein>
<gene>
    <name evidence="2" type="ORF">PLEPLA_LOCUS15825</name>
</gene>
<reference evidence="2" key="1">
    <citation type="submission" date="2020-03" db="EMBL/GenBank/DDBJ databases">
        <authorList>
            <person name="Weist P."/>
        </authorList>
    </citation>
    <scope>NUCLEOTIDE SEQUENCE</scope>
</reference>
<evidence type="ECO:0000256" key="1">
    <source>
        <dbReference type="SAM" id="MobiDB-lite"/>
    </source>
</evidence>
<feature type="compositionally biased region" description="Polar residues" evidence="1">
    <location>
        <begin position="80"/>
        <end position="92"/>
    </location>
</feature>
<dbReference type="EMBL" id="CADEAL010001002">
    <property type="protein sequence ID" value="CAB1427880.1"/>
    <property type="molecule type" value="Genomic_DNA"/>
</dbReference>
<comment type="caution">
    <text evidence="2">The sequence shown here is derived from an EMBL/GenBank/DDBJ whole genome shotgun (WGS) entry which is preliminary data.</text>
</comment>